<dbReference type="InterPro" id="IPR003323">
    <property type="entry name" value="OTU_dom"/>
</dbReference>
<dbReference type="CDD" id="cd22751">
    <property type="entry name" value="OTU_plant_OTU9-like"/>
    <property type="match status" value="1"/>
</dbReference>
<dbReference type="Pfam" id="PF02338">
    <property type="entry name" value="OTU"/>
    <property type="match status" value="1"/>
</dbReference>
<dbReference type="SUPFAM" id="SSF54001">
    <property type="entry name" value="Cysteine proteinases"/>
    <property type="match status" value="1"/>
</dbReference>
<dbReference type="GO" id="GO:0004843">
    <property type="term" value="F:cysteine-type deubiquitinase activity"/>
    <property type="evidence" value="ECO:0007669"/>
    <property type="project" value="TreeGrafter"/>
</dbReference>
<evidence type="ECO:0000256" key="2">
    <source>
        <dbReference type="SAM" id="MobiDB-lite"/>
    </source>
</evidence>
<dbReference type="Proteomes" id="UP000030689">
    <property type="component" value="Unassembled WGS sequence"/>
</dbReference>
<reference evidence="4 5" key="1">
    <citation type="journal article" date="2013" name="Front. Plant Sci.">
        <title>The Reference Genome of the Halophytic Plant Eutrema salsugineum.</title>
        <authorList>
            <person name="Yang R."/>
            <person name="Jarvis D.E."/>
            <person name="Chen H."/>
            <person name="Beilstein M.A."/>
            <person name="Grimwood J."/>
            <person name="Jenkins J."/>
            <person name="Shu S."/>
            <person name="Prochnik S."/>
            <person name="Xin M."/>
            <person name="Ma C."/>
            <person name="Schmutz J."/>
            <person name="Wing R.A."/>
            <person name="Mitchell-Olds T."/>
            <person name="Schumaker K.S."/>
            <person name="Wang X."/>
        </authorList>
    </citation>
    <scope>NUCLEOTIDE SEQUENCE [LARGE SCALE GENOMIC DNA]</scope>
</reference>
<evidence type="ECO:0000313" key="5">
    <source>
        <dbReference type="Proteomes" id="UP000030689"/>
    </source>
</evidence>
<keyword evidence="5" id="KW-1185">Reference proteome</keyword>
<comment type="similarity">
    <text evidence="1">Belongs to the peptidase C85 family.</text>
</comment>
<feature type="region of interest" description="Disordered" evidence="2">
    <location>
        <begin position="211"/>
        <end position="231"/>
    </location>
</feature>
<dbReference type="PANTHER" id="PTHR12419">
    <property type="entry name" value="OTU DOMAIN CONTAINING PROTEIN"/>
    <property type="match status" value="1"/>
</dbReference>
<accession>V4MMJ4</accession>
<gene>
    <name evidence="4" type="ORF">EUTSA_v10027041mg</name>
</gene>
<evidence type="ECO:0000313" key="4">
    <source>
        <dbReference type="EMBL" id="ESQ54013.1"/>
    </source>
</evidence>
<protein>
    <recommendedName>
        <fullName evidence="3">OTU domain-containing protein</fullName>
    </recommendedName>
</protein>
<sequence length="231" mass="27984">IFKKINEDLNDHERLQDRLEWEGYSEVKVKSDGNCQFRALADQLYNTSDLHKQVRQEIVKQLKSRPKLYKGLVGKTDFSEYVKNMSNDSVWGDEVTLKAAADVYGVKILLITSLKDVPFTVVVPRSQKQPDRVILELSCRDPFQFHPLKPRLPFSFFSIYRKQHFLYHSSYSSFCWQVHLHLQILPRGGHRAKRIRRRIRIRRRRRIRIRRMRRRRKRKTRKGRRTRRRRN</sequence>
<dbReference type="STRING" id="72664.V4MMJ4"/>
<proteinExistence type="inferred from homology"/>
<organism evidence="4 5">
    <name type="scientific">Eutrema salsugineum</name>
    <name type="common">Saltwater cress</name>
    <name type="synonym">Sisymbrium salsugineum</name>
    <dbReference type="NCBI Taxonomy" id="72664"/>
    <lineage>
        <taxon>Eukaryota</taxon>
        <taxon>Viridiplantae</taxon>
        <taxon>Streptophyta</taxon>
        <taxon>Embryophyta</taxon>
        <taxon>Tracheophyta</taxon>
        <taxon>Spermatophyta</taxon>
        <taxon>Magnoliopsida</taxon>
        <taxon>eudicotyledons</taxon>
        <taxon>Gunneridae</taxon>
        <taxon>Pentapetalae</taxon>
        <taxon>rosids</taxon>
        <taxon>malvids</taxon>
        <taxon>Brassicales</taxon>
        <taxon>Brassicaceae</taxon>
        <taxon>Eutremeae</taxon>
        <taxon>Eutrema</taxon>
    </lineage>
</organism>
<evidence type="ECO:0000259" key="3">
    <source>
        <dbReference type="PROSITE" id="PS50802"/>
    </source>
</evidence>
<dbReference type="Gramene" id="ESQ54013">
    <property type="protein sequence ID" value="ESQ54013"/>
    <property type="gene ID" value="EUTSA_v10027041mg"/>
</dbReference>
<dbReference type="eggNOG" id="KOG2605">
    <property type="taxonomic scope" value="Eukaryota"/>
</dbReference>
<dbReference type="InterPro" id="IPR050704">
    <property type="entry name" value="Peptidase_C85-like"/>
</dbReference>
<dbReference type="EMBL" id="KI517384">
    <property type="protein sequence ID" value="ESQ54013.1"/>
    <property type="molecule type" value="Genomic_DNA"/>
</dbReference>
<dbReference type="Gene3D" id="3.90.70.80">
    <property type="match status" value="1"/>
</dbReference>
<dbReference type="KEGG" id="eus:EUTSA_v10027041mg"/>
<dbReference type="InterPro" id="IPR038765">
    <property type="entry name" value="Papain-like_cys_pep_sf"/>
</dbReference>
<dbReference type="PROSITE" id="PS50802">
    <property type="entry name" value="OTU"/>
    <property type="match status" value="1"/>
</dbReference>
<feature type="domain" description="OTU" evidence="3">
    <location>
        <begin position="24"/>
        <end position="151"/>
    </location>
</feature>
<dbReference type="GO" id="GO:0016579">
    <property type="term" value="P:protein deubiquitination"/>
    <property type="evidence" value="ECO:0007669"/>
    <property type="project" value="TreeGrafter"/>
</dbReference>
<feature type="non-terminal residue" evidence="4">
    <location>
        <position position="1"/>
    </location>
</feature>
<dbReference type="PANTHER" id="PTHR12419:SF103">
    <property type="entry name" value="OVARIAN TUMOR DOMAIN-CONTAINING DEUBIQUITINATING ENZYME 10-RELATED"/>
    <property type="match status" value="1"/>
</dbReference>
<evidence type="ECO:0000256" key="1">
    <source>
        <dbReference type="ARBA" id="ARBA00010407"/>
    </source>
</evidence>
<dbReference type="AlphaFoldDB" id="V4MMJ4"/>
<name>V4MMJ4_EUTSA</name>